<dbReference type="PANTHER" id="PTHR43214">
    <property type="entry name" value="TWO-COMPONENT RESPONSE REGULATOR"/>
    <property type="match status" value="1"/>
</dbReference>
<dbReference type="EMBL" id="QSJM01000010">
    <property type="protein sequence ID" value="RHD83112.1"/>
    <property type="molecule type" value="Genomic_DNA"/>
</dbReference>
<comment type="caution">
    <text evidence="2">The sequence shown here is derived from an EMBL/GenBank/DDBJ whole genome shotgun (WGS) entry which is preliminary data.</text>
</comment>
<dbReference type="RefSeq" id="WP_101602727.1">
    <property type="nucleotide sequence ID" value="NZ_JADPEF010000051.1"/>
</dbReference>
<proteinExistence type="predicted"/>
<dbReference type="SMART" id="SM00421">
    <property type="entry name" value="HTH_LUXR"/>
    <property type="match status" value="1"/>
</dbReference>
<dbReference type="Pfam" id="PF00196">
    <property type="entry name" value="GerE"/>
    <property type="match status" value="1"/>
</dbReference>
<organism evidence="2 3">
    <name type="scientific">Phocaeicola vulgatus</name>
    <name type="common">Bacteroides vulgatus</name>
    <dbReference type="NCBI Taxonomy" id="821"/>
    <lineage>
        <taxon>Bacteria</taxon>
        <taxon>Pseudomonadati</taxon>
        <taxon>Bacteroidota</taxon>
        <taxon>Bacteroidia</taxon>
        <taxon>Bacteroidales</taxon>
        <taxon>Bacteroidaceae</taxon>
        <taxon>Phocaeicola</taxon>
    </lineage>
</organism>
<dbReference type="InterPro" id="IPR000792">
    <property type="entry name" value="Tscrpt_reg_LuxR_C"/>
</dbReference>
<dbReference type="GO" id="GO:0006355">
    <property type="term" value="P:regulation of DNA-templated transcription"/>
    <property type="evidence" value="ECO:0007669"/>
    <property type="project" value="InterPro"/>
</dbReference>
<evidence type="ECO:0000256" key="1">
    <source>
        <dbReference type="ARBA" id="ARBA00023125"/>
    </source>
</evidence>
<dbReference type="PANTHER" id="PTHR43214:SF43">
    <property type="entry name" value="TWO-COMPONENT RESPONSE REGULATOR"/>
    <property type="match status" value="1"/>
</dbReference>
<dbReference type="PROSITE" id="PS50043">
    <property type="entry name" value="HTH_LUXR_2"/>
    <property type="match status" value="1"/>
</dbReference>
<dbReference type="InterPro" id="IPR036388">
    <property type="entry name" value="WH-like_DNA-bd_sf"/>
</dbReference>
<dbReference type="AlphaFoldDB" id="A0A414HEP9"/>
<dbReference type="Gene3D" id="3.30.450.20">
    <property type="entry name" value="PAS domain"/>
    <property type="match status" value="1"/>
</dbReference>
<protein>
    <submittedName>
        <fullName evidence="2">Helix-turn-helix transcriptional regulator</fullName>
    </submittedName>
</protein>
<gene>
    <name evidence="2" type="ORF">DW783_04740</name>
</gene>
<keyword evidence="1" id="KW-0238">DNA-binding</keyword>
<dbReference type="CDD" id="cd06170">
    <property type="entry name" value="LuxR_C_like"/>
    <property type="match status" value="1"/>
</dbReference>
<dbReference type="InterPro" id="IPR016032">
    <property type="entry name" value="Sig_transdc_resp-reg_C-effctor"/>
</dbReference>
<evidence type="ECO:0000313" key="3">
    <source>
        <dbReference type="Proteomes" id="UP000283429"/>
    </source>
</evidence>
<dbReference type="Gene3D" id="1.10.10.10">
    <property type="entry name" value="Winged helix-like DNA-binding domain superfamily/Winged helix DNA-binding domain"/>
    <property type="match status" value="1"/>
</dbReference>
<dbReference type="PRINTS" id="PR00038">
    <property type="entry name" value="HTHLUXR"/>
</dbReference>
<evidence type="ECO:0000313" key="2">
    <source>
        <dbReference type="EMBL" id="RHD83112.1"/>
    </source>
</evidence>
<reference evidence="2 3" key="1">
    <citation type="submission" date="2018-08" db="EMBL/GenBank/DDBJ databases">
        <title>A genome reference for cultivated species of the human gut microbiota.</title>
        <authorList>
            <person name="Zou Y."/>
            <person name="Xue W."/>
            <person name="Luo G."/>
        </authorList>
    </citation>
    <scope>NUCLEOTIDE SEQUENCE [LARGE SCALE GENOMIC DNA]</scope>
    <source>
        <strain evidence="2 3">AM30-40</strain>
    </source>
</reference>
<sequence length="252" mass="29276">MATNIGDFFIMSNSVYNITDEDYQKINLLVNTAKAFARSTHQCVYIIDYFKQNFLYVSENLGYWCGQTSDKIKDFGYRFYLDYVPEKEQQMLLEVNKKGFDLFNEIPLAERLDYTISYDFHIIHGRKLRLVNHHLTPMILTKDGRIWLALCTISMSARSTPGYIIMKKSGSKSYYEYSLDKHKWIKKEGITLSEMERDVLILSAQGYTMNDIADKLCKSVDTIKACKRALFSKLGVKNIAEALSYATNYRLL</sequence>
<dbReference type="Proteomes" id="UP000283429">
    <property type="component" value="Unassembled WGS sequence"/>
</dbReference>
<dbReference type="GO" id="GO:0003677">
    <property type="term" value="F:DNA binding"/>
    <property type="evidence" value="ECO:0007669"/>
    <property type="project" value="UniProtKB-KW"/>
</dbReference>
<name>A0A414HEP9_PHOVU</name>
<dbReference type="SUPFAM" id="SSF46894">
    <property type="entry name" value="C-terminal effector domain of the bipartite response regulators"/>
    <property type="match status" value="1"/>
</dbReference>
<accession>A0A414HEP9</accession>
<dbReference type="InterPro" id="IPR039420">
    <property type="entry name" value="WalR-like"/>
</dbReference>